<dbReference type="AlphaFoldDB" id="H6SL45"/>
<dbReference type="InterPro" id="IPR007214">
    <property type="entry name" value="YbaK/aa-tRNA-synth-assoc-dom"/>
</dbReference>
<gene>
    <name evidence="2" type="ORF">RSPPHO_02084</name>
</gene>
<dbReference type="SUPFAM" id="SSF55826">
    <property type="entry name" value="YbaK/ProRS associated domain"/>
    <property type="match status" value="1"/>
</dbReference>
<dbReference type="CDD" id="cd04333">
    <property type="entry name" value="ProX_deacylase"/>
    <property type="match status" value="1"/>
</dbReference>
<feature type="domain" description="YbaK/aminoacyl-tRNA synthetase-associated" evidence="1">
    <location>
        <begin position="90"/>
        <end position="205"/>
    </location>
</feature>
<dbReference type="GO" id="GO:0002161">
    <property type="term" value="F:aminoacyl-tRNA deacylase activity"/>
    <property type="evidence" value="ECO:0007669"/>
    <property type="project" value="InterPro"/>
</dbReference>
<evidence type="ECO:0000313" key="2">
    <source>
        <dbReference type="EMBL" id="CCG08710.1"/>
    </source>
</evidence>
<protein>
    <recommendedName>
        <fullName evidence="1">YbaK/aminoacyl-tRNA synthetase-associated domain-containing protein</fullName>
    </recommendedName>
</protein>
<dbReference type="PANTHER" id="PTHR30411">
    <property type="entry name" value="CYTOPLASMIC PROTEIN"/>
    <property type="match status" value="1"/>
</dbReference>
<dbReference type="Pfam" id="PF04073">
    <property type="entry name" value="tRNA_edit"/>
    <property type="match status" value="1"/>
</dbReference>
<dbReference type="HOGENOM" id="CLU_094875_0_1_5"/>
<dbReference type="EMBL" id="HE663493">
    <property type="protein sequence ID" value="CCG08710.1"/>
    <property type="molecule type" value="Genomic_DNA"/>
</dbReference>
<dbReference type="Gene3D" id="3.90.960.10">
    <property type="entry name" value="YbaK/aminoacyl-tRNA synthetase-associated domain"/>
    <property type="match status" value="1"/>
</dbReference>
<sequence length="218" mass="23316">MPAWKTRRRWPSGLLCIFRSVGSLDAEARLGRRQPPQTPPSLRLDLGQGGGYNSPCGNSHARKHVMSLESVRAFLAEHAPDIAILEMDTSTATVALAAAAHGVEPGQIAKTLSFRQGETAFLLVARGDARIDNKKAKAQFGGKIRMLSPEEALDLTGHPVGGVCPFGLATPLPIYCDISLKDFTEVVPAAGDLHAALRISPDRLAQITTATWVDVCTL</sequence>
<dbReference type="PANTHER" id="PTHR30411:SF1">
    <property type="entry name" value="CYTOPLASMIC PROTEIN"/>
    <property type="match status" value="1"/>
</dbReference>
<name>H6SL45_PARPM</name>
<dbReference type="KEGG" id="rpm:RSPPHO_02084"/>
<dbReference type="eggNOG" id="COG2606">
    <property type="taxonomic scope" value="Bacteria"/>
</dbReference>
<accession>H6SL45</accession>
<reference evidence="2 3" key="1">
    <citation type="submission" date="2012-02" db="EMBL/GenBank/DDBJ databases">
        <title>Shotgun genome sequence of Phaeospirillum photometricum DSM 122.</title>
        <authorList>
            <person name="Duquesne K."/>
            <person name="Sturgis J."/>
        </authorList>
    </citation>
    <scope>NUCLEOTIDE SEQUENCE [LARGE SCALE GENOMIC DNA]</scope>
    <source>
        <strain evidence="3">DSM122</strain>
    </source>
</reference>
<keyword evidence="3" id="KW-1185">Reference proteome</keyword>
<dbReference type="Proteomes" id="UP000033220">
    <property type="component" value="Chromosome DSM 122"/>
</dbReference>
<dbReference type="InterPro" id="IPR036754">
    <property type="entry name" value="YbaK/aa-tRNA-synt-asso_dom_sf"/>
</dbReference>
<organism evidence="2 3">
    <name type="scientific">Pararhodospirillum photometricum DSM 122</name>
    <dbReference type="NCBI Taxonomy" id="1150469"/>
    <lineage>
        <taxon>Bacteria</taxon>
        <taxon>Pseudomonadati</taxon>
        <taxon>Pseudomonadota</taxon>
        <taxon>Alphaproteobacteria</taxon>
        <taxon>Rhodospirillales</taxon>
        <taxon>Rhodospirillaceae</taxon>
        <taxon>Pararhodospirillum</taxon>
    </lineage>
</organism>
<evidence type="ECO:0000313" key="3">
    <source>
        <dbReference type="Proteomes" id="UP000033220"/>
    </source>
</evidence>
<evidence type="ECO:0000259" key="1">
    <source>
        <dbReference type="Pfam" id="PF04073"/>
    </source>
</evidence>
<dbReference type="PATRIC" id="fig|1150469.3.peg.2349"/>
<dbReference type="STRING" id="1150469.RSPPHO_02084"/>
<proteinExistence type="predicted"/>